<sequence>MNEFTSIPFSDLPERVLRFAMKLFQLLTSLFLVVSLYNIGPHWVLLLASLAVPLFGLYVLFGSQERILRHHPLPYVRYKSQSRARSWLRIDVTISATMAVICVAFAVVLFIGYFQEHSANGSLLQAAISALLLFLLYSLNALLCVRQLKMGQVDFLAEKEKHNSVVSTTRSSSKSPLNALLSPQSVPEAWQHSLEKAFPQIITPTKMRRIKDWEGKRDVRRKTSRRIRVEKRGNTEFGMDMGMWRTLEEQRIGGDGKIRRKRQLDSGEVLAGVENDRHGRINEKKKMTKLSRFDMPRRADAPQEAGHPGSAEDEKRGTESKGIGMALKREDPMERKFDVPIRSKWNPVMISTDSVSISAEERKRTEKMRHEQVTEL</sequence>
<feature type="compositionally biased region" description="Basic and acidic residues" evidence="1">
    <location>
        <begin position="275"/>
        <end position="301"/>
    </location>
</feature>
<proteinExistence type="predicted"/>
<keyword evidence="2" id="KW-0472">Membrane</keyword>
<feature type="region of interest" description="Disordered" evidence="1">
    <location>
        <begin position="275"/>
        <end position="335"/>
    </location>
</feature>
<evidence type="ECO:0000313" key="5">
    <source>
        <dbReference type="WBParaSite" id="Gr19_v10_g9937.t2"/>
    </source>
</evidence>
<feature type="compositionally biased region" description="Basic and acidic residues" evidence="1">
    <location>
        <begin position="310"/>
        <end position="319"/>
    </location>
</feature>
<feature type="transmembrane region" description="Helical" evidence="2">
    <location>
        <begin position="43"/>
        <end position="61"/>
    </location>
</feature>
<dbReference type="WBParaSite" id="Gr19_v10_g9936.t2">
    <property type="protein sequence ID" value="Gr19_v10_g9936.t2"/>
    <property type="gene ID" value="Gr19_v10_g9936"/>
</dbReference>
<evidence type="ECO:0000313" key="3">
    <source>
        <dbReference type="Proteomes" id="UP000887572"/>
    </source>
</evidence>
<feature type="region of interest" description="Disordered" evidence="1">
    <location>
        <begin position="348"/>
        <end position="376"/>
    </location>
</feature>
<evidence type="ECO:0000256" key="2">
    <source>
        <dbReference type="SAM" id="Phobius"/>
    </source>
</evidence>
<dbReference type="AlphaFoldDB" id="A0A914IES0"/>
<feature type="compositionally biased region" description="Basic and acidic residues" evidence="1">
    <location>
        <begin position="359"/>
        <end position="376"/>
    </location>
</feature>
<keyword evidence="3" id="KW-1185">Reference proteome</keyword>
<accession>A0A914IES0</accession>
<protein>
    <submittedName>
        <fullName evidence="4 5">Uncharacterized protein</fullName>
    </submittedName>
</protein>
<evidence type="ECO:0000256" key="1">
    <source>
        <dbReference type="SAM" id="MobiDB-lite"/>
    </source>
</evidence>
<evidence type="ECO:0000313" key="4">
    <source>
        <dbReference type="WBParaSite" id="Gr19_v10_g9936.t2"/>
    </source>
</evidence>
<dbReference type="WBParaSite" id="Gr19_v10_g9937.t2">
    <property type="protein sequence ID" value="Gr19_v10_g9937.t2"/>
    <property type="gene ID" value="Gr19_v10_g9937"/>
</dbReference>
<name>A0A914IES0_GLORO</name>
<feature type="transmembrane region" description="Helical" evidence="2">
    <location>
        <begin position="126"/>
        <end position="145"/>
    </location>
</feature>
<keyword evidence="2" id="KW-1133">Transmembrane helix</keyword>
<dbReference type="Proteomes" id="UP000887572">
    <property type="component" value="Unplaced"/>
</dbReference>
<keyword evidence="2" id="KW-0812">Transmembrane</keyword>
<reference evidence="4 5" key="1">
    <citation type="submission" date="2022-11" db="UniProtKB">
        <authorList>
            <consortium name="WormBaseParasite"/>
        </authorList>
    </citation>
    <scope>IDENTIFICATION</scope>
</reference>
<feature type="transmembrane region" description="Helical" evidence="2">
    <location>
        <begin position="87"/>
        <end position="114"/>
    </location>
</feature>
<organism evidence="3 5">
    <name type="scientific">Globodera rostochiensis</name>
    <name type="common">Golden nematode worm</name>
    <name type="synonym">Heterodera rostochiensis</name>
    <dbReference type="NCBI Taxonomy" id="31243"/>
    <lineage>
        <taxon>Eukaryota</taxon>
        <taxon>Metazoa</taxon>
        <taxon>Ecdysozoa</taxon>
        <taxon>Nematoda</taxon>
        <taxon>Chromadorea</taxon>
        <taxon>Rhabditida</taxon>
        <taxon>Tylenchina</taxon>
        <taxon>Tylenchomorpha</taxon>
        <taxon>Tylenchoidea</taxon>
        <taxon>Heteroderidae</taxon>
        <taxon>Heteroderinae</taxon>
        <taxon>Globodera</taxon>
    </lineage>
</organism>